<dbReference type="Proteomes" id="UP000724584">
    <property type="component" value="Unassembled WGS sequence"/>
</dbReference>
<gene>
    <name evidence="1" type="ORF">F5144DRAFT_363960</name>
</gene>
<organism evidence="1 2">
    <name type="scientific">Chaetomium tenue</name>
    <dbReference type="NCBI Taxonomy" id="1854479"/>
    <lineage>
        <taxon>Eukaryota</taxon>
        <taxon>Fungi</taxon>
        <taxon>Dikarya</taxon>
        <taxon>Ascomycota</taxon>
        <taxon>Pezizomycotina</taxon>
        <taxon>Sordariomycetes</taxon>
        <taxon>Sordariomycetidae</taxon>
        <taxon>Sordariales</taxon>
        <taxon>Chaetomiaceae</taxon>
        <taxon>Chaetomium</taxon>
    </lineage>
</organism>
<keyword evidence="2" id="KW-1185">Reference proteome</keyword>
<dbReference type="EMBL" id="JAGIZQ010000006">
    <property type="protein sequence ID" value="KAH6623512.1"/>
    <property type="molecule type" value="Genomic_DNA"/>
</dbReference>
<comment type="caution">
    <text evidence="1">The sequence shown here is derived from an EMBL/GenBank/DDBJ whole genome shotgun (WGS) entry which is preliminary data.</text>
</comment>
<evidence type="ECO:0000313" key="1">
    <source>
        <dbReference type="EMBL" id="KAH6623512.1"/>
    </source>
</evidence>
<name>A0ACB7P0Z0_9PEZI</name>
<accession>A0ACB7P0Z0</accession>
<proteinExistence type="predicted"/>
<reference evidence="1 2" key="1">
    <citation type="journal article" date="2021" name="Nat. Commun.">
        <title>Genetic determinants of endophytism in the Arabidopsis root mycobiome.</title>
        <authorList>
            <person name="Mesny F."/>
            <person name="Miyauchi S."/>
            <person name="Thiergart T."/>
            <person name="Pickel B."/>
            <person name="Atanasova L."/>
            <person name="Karlsson M."/>
            <person name="Huettel B."/>
            <person name="Barry K.W."/>
            <person name="Haridas S."/>
            <person name="Chen C."/>
            <person name="Bauer D."/>
            <person name="Andreopoulos W."/>
            <person name="Pangilinan J."/>
            <person name="LaButti K."/>
            <person name="Riley R."/>
            <person name="Lipzen A."/>
            <person name="Clum A."/>
            <person name="Drula E."/>
            <person name="Henrissat B."/>
            <person name="Kohler A."/>
            <person name="Grigoriev I.V."/>
            <person name="Martin F.M."/>
            <person name="Hacquard S."/>
        </authorList>
    </citation>
    <scope>NUCLEOTIDE SEQUENCE [LARGE SCALE GENOMIC DNA]</scope>
    <source>
        <strain evidence="1 2">MPI-SDFR-AT-0079</strain>
    </source>
</reference>
<protein>
    <submittedName>
        <fullName evidence="1">Uncharacterized protein</fullName>
    </submittedName>
</protein>
<evidence type="ECO:0000313" key="2">
    <source>
        <dbReference type="Proteomes" id="UP000724584"/>
    </source>
</evidence>
<sequence>MMIGINTKSSPPSPIRRSNGGWWLRKLFLFRVLRREGESNRSSFDWCPTGPPHNAAELNRCLTSIVRRR</sequence>